<gene>
    <name evidence="6" type="ORF">FHU36_005810</name>
</gene>
<dbReference type="PANTHER" id="PTHR30168:SF0">
    <property type="entry name" value="INNER MEMBRANE PROTEIN"/>
    <property type="match status" value="1"/>
</dbReference>
<comment type="caution">
    <text evidence="6">The sequence shown here is derived from an EMBL/GenBank/DDBJ whole genome shotgun (WGS) entry which is preliminary data.</text>
</comment>
<name>A0A7X0F1R4_9ACTN</name>
<keyword evidence="2" id="KW-0812">Transmembrane</keyword>
<dbReference type="AlphaFoldDB" id="A0A7X0F1R4"/>
<dbReference type="RefSeq" id="WP_246502592.1">
    <property type="nucleotide sequence ID" value="NZ_JACHJB010000002.1"/>
</dbReference>
<feature type="chain" id="PRO_5030963482" description="Metalloprotease" evidence="5">
    <location>
        <begin position="28"/>
        <end position="278"/>
    </location>
</feature>
<keyword evidence="5" id="KW-0732">Signal</keyword>
<keyword evidence="3" id="KW-1133">Transmembrane helix</keyword>
<evidence type="ECO:0000256" key="4">
    <source>
        <dbReference type="ARBA" id="ARBA00023136"/>
    </source>
</evidence>
<evidence type="ECO:0000313" key="6">
    <source>
        <dbReference type="EMBL" id="MBB6349265.1"/>
    </source>
</evidence>
<evidence type="ECO:0000313" key="7">
    <source>
        <dbReference type="Proteomes" id="UP000583800"/>
    </source>
</evidence>
<dbReference type="Proteomes" id="UP000583800">
    <property type="component" value="Unassembled WGS sequence"/>
</dbReference>
<evidence type="ECO:0000256" key="5">
    <source>
        <dbReference type="SAM" id="SignalP"/>
    </source>
</evidence>
<dbReference type="PANTHER" id="PTHR30168">
    <property type="entry name" value="PUTATIVE MEMBRANE PROTEIN YPFJ"/>
    <property type="match status" value="1"/>
</dbReference>
<accession>A0A7X0F1R4</accession>
<keyword evidence="4" id="KW-0472">Membrane</keyword>
<evidence type="ECO:0000256" key="3">
    <source>
        <dbReference type="ARBA" id="ARBA00022989"/>
    </source>
</evidence>
<feature type="signal peptide" evidence="5">
    <location>
        <begin position="1"/>
        <end position="27"/>
    </location>
</feature>
<evidence type="ECO:0000256" key="2">
    <source>
        <dbReference type="ARBA" id="ARBA00022692"/>
    </source>
</evidence>
<proteinExistence type="predicted"/>
<comment type="subcellular location">
    <subcellularLocation>
        <location evidence="1">Membrane</location>
        <topology evidence="1">Single-pass membrane protein</topology>
    </subcellularLocation>
</comment>
<dbReference type="EMBL" id="JACHJB010000002">
    <property type="protein sequence ID" value="MBB6349265.1"/>
    <property type="molecule type" value="Genomic_DNA"/>
</dbReference>
<reference evidence="6 7" key="1">
    <citation type="submission" date="2020-08" db="EMBL/GenBank/DDBJ databases">
        <title>Sequencing the genomes of 1000 actinobacteria strains.</title>
        <authorList>
            <person name="Klenk H.-P."/>
        </authorList>
    </citation>
    <scope>NUCLEOTIDE SEQUENCE [LARGE SCALE GENOMIC DNA]</scope>
    <source>
        <strain evidence="6 7">DSM 45913</strain>
    </source>
</reference>
<evidence type="ECO:0000256" key="1">
    <source>
        <dbReference type="ARBA" id="ARBA00004167"/>
    </source>
</evidence>
<sequence>MRRLTSLVAAGVIVTLAGAGTATSAQAQTVTQKEQAQQAQQVAAPPRGKAAATANPLYKTGRLASSNCSPGDLPRGSTVAYKSFLTRVTNCLNRSWASQFRKAGLKFSKPRLRIITRKVRTPCGSWGAGADGVYCSTDRTMYMLITKTQLRAPFALGITRLMAHEYGHHVQEISGIWNYWTVARSQTGNSGRLLLSRRSELQAECFSSVFMSSVKDTLPINPAEWDRVVDWFHDNGHKAWRQNDHGKGPTQAFWMKRGYASGSPGACNTWSVSPRYVS</sequence>
<evidence type="ECO:0008006" key="8">
    <source>
        <dbReference type="Google" id="ProtNLM"/>
    </source>
</evidence>
<keyword evidence="7" id="KW-1185">Reference proteome</keyword>
<dbReference type="GO" id="GO:0016020">
    <property type="term" value="C:membrane"/>
    <property type="evidence" value="ECO:0007669"/>
    <property type="project" value="UniProtKB-SubCell"/>
</dbReference>
<dbReference type="InterPro" id="IPR007343">
    <property type="entry name" value="Uncharacterised_pept_Zn_put"/>
</dbReference>
<organism evidence="6 7">
    <name type="scientific">Nonomuraea muscovyensis</name>
    <dbReference type="NCBI Taxonomy" id="1124761"/>
    <lineage>
        <taxon>Bacteria</taxon>
        <taxon>Bacillati</taxon>
        <taxon>Actinomycetota</taxon>
        <taxon>Actinomycetes</taxon>
        <taxon>Streptosporangiales</taxon>
        <taxon>Streptosporangiaceae</taxon>
        <taxon>Nonomuraea</taxon>
    </lineage>
</organism>
<dbReference type="Pfam" id="PF04228">
    <property type="entry name" value="Zn_peptidase"/>
    <property type="match status" value="1"/>
</dbReference>
<protein>
    <recommendedName>
        <fullName evidence="8">Metalloprotease</fullName>
    </recommendedName>
</protein>